<evidence type="ECO:0000313" key="2">
    <source>
        <dbReference type="EMBL" id="KAH0548282.1"/>
    </source>
</evidence>
<dbReference type="Proteomes" id="UP000750711">
    <property type="component" value="Unassembled WGS sequence"/>
</dbReference>
<dbReference type="AlphaFoldDB" id="A0A9P8IEU7"/>
<sequence>MHGKYYCRTKLTNLPVYSCPPGGPGHATTEYHWTAAEYTGEYAECPSCKQYIQQQEQKRIQQQEQDRIQQQEQERIQQQEQERIQQQEQERIQQQEQERIQQQQPEQRQSDPVEIEEQSKPEEQERVGEQRLRQESPCESNAVLIDSSTGKDIKYERSEKGPFPGKFVCSERKVITIDGEDYVEYRVLRRASD</sequence>
<feature type="compositionally biased region" description="Basic and acidic residues" evidence="1">
    <location>
        <begin position="117"/>
        <end position="136"/>
    </location>
</feature>
<feature type="compositionally biased region" description="Basic and acidic residues" evidence="1">
    <location>
        <begin position="56"/>
        <end position="99"/>
    </location>
</feature>
<accession>A0A9P8IEU7</accession>
<feature type="compositionally biased region" description="Basic and acidic residues" evidence="1">
    <location>
        <begin position="149"/>
        <end position="160"/>
    </location>
</feature>
<name>A0A9P8IEU7_9PEZI</name>
<evidence type="ECO:0000256" key="1">
    <source>
        <dbReference type="SAM" id="MobiDB-lite"/>
    </source>
</evidence>
<keyword evidence="3" id="KW-1185">Reference proteome</keyword>
<protein>
    <submittedName>
        <fullName evidence="2">Uncharacterized protein</fullName>
    </submittedName>
</protein>
<proteinExistence type="predicted"/>
<comment type="caution">
    <text evidence="2">The sequence shown here is derived from an EMBL/GenBank/DDBJ whole genome shotgun (WGS) entry which is preliminary data.</text>
</comment>
<gene>
    <name evidence="2" type="ORF">GP486_008016</name>
</gene>
<dbReference type="EMBL" id="JAGHQM010002670">
    <property type="protein sequence ID" value="KAH0548282.1"/>
    <property type="molecule type" value="Genomic_DNA"/>
</dbReference>
<feature type="region of interest" description="Disordered" evidence="1">
    <location>
        <begin position="56"/>
        <end position="165"/>
    </location>
</feature>
<organism evidence="2 3">
    <name type="scientific">Trichoglossum hirsutum</name>
    <dbReference type="NCBI Taxonomy" id="265104"/>
    <lineage>
        <taxon>Eukaryota</taxon>
        <taxon>Fungi</taxon>
        <taxon>Dikarya</taxon>
        <taxon>Ascomycota</taxon>
        <taxon>Pezizomycotina</taxon>
        <taxon>Geoglossomycetes</taxon>
        <taxon>Geoglossales</taxon>
        <taxon>Geoglossaceae</taxon>
        <taxon>Trichoglossum</taxon>
    </lineage>
</organism>
<evidence type="ECO:0000313" key="3">
    <source>
        <dbReference type="Proteomes" id="UP000750711"/>
    </source>
</evidence>
<reference evidence="2" key="1">
    <citation type="submission" date="2021-03" db="EMBL/GenBank/DDBJ databases">
        <title>Comparative genomics and phylogenomic investigation of the class Geoglossomycetes provide insights into ecological specialization and systematics.</title>
        <authorList>
            <person name="Melie T."/>
            <person name="Pirro S."/>
            <person name="Miller A.N."/>
            <person name="Quandt A."/>
        </authorList>
    </citation>
    <scope>NUCLEOTIDE SEQUENCE</scope>
    <source>
        <strain evidence="2">CAQ_001_2017</strain>
    </source>
</reference>